<evidence type="ECO:0000313" key="3">
    <source>
        <dbReference type="Proteomes" id="UP000015101"/>
    </source>
</evidence>
<proteinExistence type="predicted"/>
<keyword evidence="3" id="KW-1185">Reference proteome</keyword>
<dbReference type="EnsemblMetazoa" id="HelroT172873">
    <property type="protein sequence ID" value="HelroP172873"/>
    <property type="gene ID" value="HelroG172873"/>
</dbReference>
<dbReference type="HOGENOM" id="CLU_1612607_0_0_1"/>
<reference evidence="2" key="3">
    <citation type="submission" date="2015-06" db="UniProtKB">
        <authorList>
            <consortium name="EnsemblMetazoa"/>
        </authorList>
    </citation>
    <scope>IDENTIFICATION</scope>
</reference>
<reference evidence="1 3" key="2">
    <citation type="journal article" date="2013" name="Nature">
        <title>Insights into bilaterian evolution from three spiralian genomes.</title>
        <authorList>
            <person name="Simakov O."/>
            <person name="Marletaz F."/>
            <person name="Cho S.J."/>
            <person name="Edsinger-Gonzales E."/>
            <person name="Havlak P."/>
            <person name="Hellsten U."/>
            <person name="Kuo D.H."/>
            <person name="Larsson T."/>
            <person name="Lv J."/>
            <person name="Arendt D."/>
            <person name="Savage R."/>
            <person name="Osoegawa K."/>
            <person name="de Jong P."/>
            <person name="Grimwood J."/>
            <person name="Chapman J.A."/>
            <person name="Shapiro H."/>
            <person name="Aerts A."/>
            <person name="Otillar R.P."/>
            <person name="Terry A.Y."/>
            <person name="Boore J.L."/>
            <person name="Grigoriev I.V."/>
            <person name="Lindberg D.R."/>
            <person name="Seaver E.C."/>
            <person name="Weisblat D.A."/>
            <person name="Putnam N.H."/>
            <person name="Rokhsar D.S."/>
        </authorList>
    </citation>
    <scope>NUCLEOTIDE SEQUENCE</scope>
</reference>
<dbReference type="EMBL" id="KB096551">
    <property type="protein sequence ID" value="ESO03850.1"/>
    <property type="molecule type" value="Genomic_DNA"/>
</dbReference>
<evidence type="ECO:0000313" key="2">
    <source>
        <dbReference type="EnsemblMetazoa" id="HelroP172873"/>
    </source>
</evidence>
<gene>
    <name evidence="2" type="primary">20204268</name>
    <name evidence="1" type="ORF">HELRODRAFT_172873</name>
</gene>
<dbReference type="AlphaFoldDB" id="T1F619"/>
<dbReference type="GeneID" id="20204268"/>
<dbReference type="InParanoid" id="T1F619"/>
<accession>T1F619</accession>
<dbReference type="KEGG" id="hro:HELRODRAFT_172873"/>
<dbReference type="Proteomes" id="UP000015101">
    <property type="component" value="Unassembled WGS sequence"/>
</dbReference>
<reference evidence="3" key="1">
    <citation type="submission" date="2012-12" db="EMBL/GenBank/DDBJ databases">
        <authorList>
            <person name="Hellsten U."/>
            <person name="Grimwood J."/>
            <person name="Chapman J.A."/>
            <person name="Shapiro H."/>
            <person name="Aerts A."/>
            <person name="Otillar R.P."/>
            <person name="Terry A.Y."/>
            <person name="Boore J.L."/>
            <person name="Simakov O."/>
            <person name="Marletaz F."/>
            <person name="Cho S.-J."/>
            <person name="Edsinger-Gonzales E."/>
            <person name="Havlak P."/>
            <person name="Kuo D.-H."/>
            <person name="Larsson T."/>
            <person name="Lv J."/>
            <person name="Arendt D."/>
            <person name="Savage R."/>
            <person name="Osoegawa K."/>
            <person name="de Jong P."/>
            <person name="Lindberg D.R."/>
            <person name="Seaver E.C."/>
            <person name="Weisblat D.A."/>
            <person name="Putnam N.H."/>
            <person name="Grigoriev I.V."/>
            <person name="Rokhsar D.S."/>
        </authorList>
    </citation>
    <scope>NUCLEOTIDE SEQUENCE</scope>
</reference>
<dbReference type="RefSeq" id="XP_009017786.1">
    <property type="nucleotide sequence ID" value="XM_009019538.1"/>
</dbReference>
<dbReference type="EMBL" id="AMQM01004390">
    <property type="status" value="NOT_ANNOTATED_CDS"/>
    <property type="molecule type" value="Genomic_DNA"/>
</dbReference>
<protein>
    <submittedName>
        <fullName evidence="1 2">Uncharacterized protein</fullName>
    </submittedName>
</protein>
<dbReference type="CTD" id="20204268"/>
<sequence length="165" mass="19398">MLKNTVISTVWKLEVLVPEKFDPHYLNVDSHPFITRAKRLKIDLGQCLESFPYSKFITEYETLFIGPSLEMKNGSLVKYFMTAKVPITKDQRNDVYHIMSEDEEIKMHFEIFGEFLAKHLTRECTFIHTRSKNIDYKIPEFQVVLEGNTHIDAIHELITLTNLFI</sequence>
<evidence type="ECO:0000313" key="1">
    <source>
        <dbReference type="EMBL" id="ESO03850.1"/>
    </source>
</evidence>
<organism evidence="2 3">
    <name type="scientific">Helobdella robusta</name>
    <name type="common">Californian leech</name>
    <dbReference type="NCBI Taxonomy" id="6412"/>
    <lineage>
        <taxon>Eukaryota</taxon>
        <taxon>Metazoa</taxon>
        <taxon>Spiralia</taxon>
        <taxon>Lophotrochozoa</taxon>
        <taxon>Annelida</taxon>
        <taxon>Clitellata</taxon>
        <taxon>Hirudinea</taxon>
        <taxon>Rhynchobdellida</taxon>
        <taxon>Glossiphoniidae</taxon>
        <taxon>Helobdella</taxon>
    </lineage>
</organism>
<name>T1F619_HELRO</name>